<protein>
    <submittedName>
        <fullName evidence="1">Uncharacterized protein</fullName>
    </submittedName>
</protein>
<dbReference type="RefSeq" id="WP_113803946.1">
    <property type="nucleotide sequence ID" value="NZ_QOCW01000001.1"/>
</dbReference>
<accession>A0A366Y4W0</accession>
<dbReference type="InterPro" id="IPR036028">
    <property type="entry name" value="SH3-like_dom_sf"/>
</dbReference>
<evidence type="ECO:0000313" key="1">
    <source>
        <dbReference type="EMBL" id="RBW71241.1"/>
    </source>
</evidence>
<name>A0A366Y4W0_9BACI</name>
<dbReference type="EMBL" id="QOCW01000001">
    <property type="protein sequence ID" value="RBW71241.1"/>
    <property type="molecule type" value="Genomic_DNA"/>
</dbReference>
<comment type="caution">
    <text evidence="1">The sequence shown here is derived from an EMBL/GenBank/DDBJ whole genome shotgun (WGS) entry which is preliminary data.</text>
</comment>
<reference evidence="1 2" key="1">
    <citation type="submission" date="2018-07" db="EMBL/GenBank/DDBJ databases">
        <title>Lottiidibacillus patelloidae gen. nov., sp. nov., isolated from the intestinal tract of a marine limpet and the reclassification of B. taeanensis BH030017T, B. algicola KMM 3737T and B. hwajinpoensis SW-72T as genus Lottiidibacillus.</title>
        <authorList>
            <person name="Liu R."/>
            <person name="Huang Z."/>
        </authorList>
    </citation>
    <scope>NUCLEOTIDE SEQUENCE [LARGE SCALE GENOMIC DNA]</scope>
    <source>
        <strain evidence="1 2">BH030017</strain>
    </source>
</reference>
<sequence length="76" mass="8965">MELLQCISDVHARVTYDYIEKLPSSILFKKGFVYPVFKDEDNNWLTTDEDGEQHMIASNVADVIEDPWCQMHFRKL</sequence>
<dbReference type="OrthoDB" id="2679643at2"/>
<evidence type="ECO:0000313" key="2">
    <source>
        <dbReference type="Proteomes" id="UP000253314"/>
    </source>
</evidence>
<dbReference type="AlphaFoldDB" id="A0A366Y4W0"/>
<gene>
    <name evidence="1" type="ORF">DS031_00365</name>
</gene>
<proteinExistence type="predicted"/>
<dbReference type="Gene3D" id="2.30.30.40">
    <property type="entry name" value="SH3 Domains"/>
    <property type="match status" value="1"/>
</dbReference>
<keyword evidence="2" id="KW-1185">Reference proteome</keyword>
<organism evidence="1 2">
    <name type="scientific">Bacillus taeanensis</name>
    <dbReference type="NCBI Taxonomy" id="273032"/>
    <lineage>
        <taxon>Bacteria</taxon>
        <taxon>Bacillati</taxon>
        <taxon>Bacillota</taxon>
        <taxon>Bacilli</taxon>
        <taxon>Bacillales</taxon>
        <taxon>Bacillaceae</taxon>
        <taxon>Bacillus</taxon>
    </lineage>
</organism>
<dbReference type="Proteomes" id="UP000253314">
    <property type="component" value="Unassembled WGS sequence"/>
</dbReference>
<dbReference type="SUPFAM" id="SSF50044">
    <property type="entry name" value="SH3-domain"/>
    <property type="match status" value="1"/>
</dbReference>